<feature type="transmembrane region" description="Helical" evidence="1">
    <location>
        <begin position="21"/>
        <end position="39"/>
    </location>
</feature>
<dbReference type="InterPro" id="IPR012505">
    <property type="entry name" value="YbbR"/>
</dbReference>
<keyword evidence="1" id="KW-0472">Membrane</keyword>
<evidence type="ECO:0000313" key="3">
    <source>
        <dbReference type="Proteomes" id="UP001208131"/>
    </source>
</evidence>
<reference evidence="2 3" key="1">
    <citation type="journal article" date="2021" name="ISME Commun">
        <title>Automated analysis of genomic sequences facilitates high-throughput and comprehensive description of bacteria.</title>
        <authorList>
            <person name="Hitch T.C.A."/>
        </authorList>
    </citation>
    <scope>NUCLEOTIDE SEQUENCE [LARGE SCALE GENOMIC DNA]</scope>
    <source>
        <strain evidence="2 3">Sanger_31</strain>
    </source>
</reference>
<dbReference type="Gene3D" id="2.170.120.40">
    <property type="entry name" value="YbbR-like domain"/>
    <property type="match status" value="1"/>
</dbReference>
<organism evidence="2 3">
    <name type="scientific">Hominimerdicola aceti</name>
    <dbReference type="NCBI Taxonomy" id="2981726"/>
    <lineage>
        <taxon>Bacteria</taxon>
        <taxon>Bacillati</taxon>
        <taxon>Bacillota</taxon>
        <taxon>Clostridia</taxon>
        <taxon>Eubacteriales</taxon>
        <taxon>Oscillospiraceae</taxon>
        <taxon>Hominimerdicola</taxon>
    </lineage>
</organism>
<dbReference type="Pfam" id="PF07949">
    <property type="entry name" value="YbbR"/>
    <property type="match status" value="1"/>
</dbReference>
<accession>A0AAE3IFH1</accession>
<keyword evidence="3" id="KW-1185">Reference proteome</keyword>
<proteinExistence type="predicted"/>
<dbReference type="PANTHER" id="PTHR37804:SF1">
    <property type="entry name" value="CDAA REGULATORY PROTEIN CDAR"/>
    <property type="match status" value="1"/>
</dbReference>
<dbReference type="Gene3D" id="2.170.120.30">
    <property type="match status" value="2"/>
</dbReference>
<dbReference type="EMBL" id="JAOQJZ010000001">
    <property type="protein sequence ID" value="MCU6704619.1"/>
    <property type="molecule type" value="Genomic_DNA"/>
</dbReference>
<dbReference type="InterPro" id="IPR053154">
    <property type="entry name" value="c-di-AMP_regulator"/>
</dbReference>
<dbReference type="PANTHER" id="PTHR37804">
    <property type="entry name" value="CDAA REGULATORY PROTEIN CDAR"/>
    <property type="match status" value="1"/>
</dbReference>
<evidence type="ECO:0000313" key="2">
    <source>
        <dbReference type="EMBL" id="MCU6704619.1"/>
    </source>
</evidence>
<dbReference type="RefSeq" id="WP_267300282.1">
    <property type="nucleotide sequence ID" value="NZ_JAOQJZ010000001.1"/>
</dbReference>
<keyword evidence="1" id="KW-0812">Transmembrane</keyword>
<keyword evidence="1" id="KW-1133">Transmembrane helix</keyword>
<name>A0AAE3IFH1_9FIRM</name>
<gene>
    <name evidence="2" type="ORF">OCV57_01595</name>
</gene>
<protein>
    <submittedName>
        <fullName evidence="2">CdaR family protein</fullName>
    </submittedName>
</protein>
<sequence>MEKVKKAKKENRHGADFGLRILSIIIAVIIWFALSITQYPTINKTITNVPVVFSLDGTQAKEKGLSALNYKDISVDVEIKGMNYEIGSYTAADLVATVNLDDVTKEGTYDLDIDVKSSHSTDKVTVVSVNPDTVSVEFDRLTTKTIPLTAEAPLISAEEGYILKETTTSPSEITVEGPKNDLDNISKAVAQISKSKKISEDTTINTQDIVFYDDDDNVVDPSKIEVKDTKSVDVNFVIYKKKTAKLKVDISNCTDNFDVNSLPLKLSEEEISVVSPNLDDSDTETLTIGSIKLSEINLAKVFSFKIPLNSGEINMNGDENVRVSFDSKGYTSKEFTITSDHIIATGKPSGKSTEIETKKLTNVKVYGPEDVINNLKDSDLYAEVNLSDIIDSGSYAREAIIYSPTYNNVWGFGKNEIQIVVSD</sequence>
<dbReference type="AlphaFoldDB" id="A0AAE3IFH1"/>
<dbReference type="Proteomes" id="UP001208131">
    <property type="component" value="Unassembled WGS sequence"/>
</dbReference>
<comment type="caution">
    <text evidence="2">The sequence shown here is derived from an EMBL/GenBank/DDBJ whole genome shotgun (WGS) entry which is preliminary data.</text>
</comment>
<evidence type="ECO:0000256" key="1">
    <source>
        <dbReference type="SAM" id="Phobius"/>
    </source>
</evidence>